<organism evidence="1">
    <name type="scientific">Pseudogemmatithrix spongiicola</name>
    <dbReference type="NCBI Taxonomy" id="3062599"/>
    <lineage>
        <taxon>Bacteria</taxon>
        <taxon>Pseudomonadati</taxon>
        <taxon>Gemmatimonadota</taxon>
        <taxon>Gemmatimonadia</taxon>
        <taxon>Gemmatimonadales</taxon>
        <taxon>Gemmatimonadaceae</taxon>
        <taxon>Pseudogemmatithrix</taxon>
    </lineage>
</organism>
<dbReference type="Proteomes" id="UP001229955">
    <property type="component" value="Chromosome"/>
</dbReference>
<name>A0AA49Q3Y1_9BACT</name>
<gene>
    <name evidence="1" type="ORF">Strain138_000409</name>
    <name evidence="2" type="ORF">Strain318_000409</name>
</gene>
<dbReference type="AlphaFoldDB" id="A0AA49Q3Y1"/>
<dbReference type="RefSeq" id="WP_367886876.1">
    <property type="nucleotide sequence ID" value="NZ_CP130612.1"/>
</dbReference>
<dbReference type="Pfam" id="PF22091">
    <property type="entry name" value="DUF6941"/>
    <property type="match status" value="1"/>
</dbReference>
<evidence type="ECO:0000313" key="1">
    <source>
        <dbReference type="EMBL" id="WKW11174.1"/>
    </source>
</evidence>
<evidence type="ECO:0000313" key="3">
    <source>
        <dbReference type="Proteomes" id="UP001229955"/>
    </source>
</evidence>
<reference evidence="1" key="1">
    <citation type="submission" date="2023-07" db="EMBL/GenBank/DDBJ databases">
        <authorList>
            <person name="Haufschild T."/>
            <person name="Kallscheuer N."/>
            <person name="Hammer J."/>
            <person name="Kohn T."/>
            <person name="Kabuu M."/>
            <person name="Jogler M."/>
            <person name="Wohfarth N."/>
            <person name="Heuer A."/>
            <person name="Rohde M."/>
            <person name="van Teeseling M.C.F."/>
            <person name="Jogler C."/>
        </authorList>
    </citation>
    <scope>NUCLEOTIDE SEQUENCE</scope>
    <source>
        <strain evidence="1">Strain 138</strain>
        <strain evidence="2">Strain 318</strain>
    </source>
</reference>
<dbReference type="EMBL" id="CP130612">
    <property type="protein sequence ID" value="WKW11174.1"/>
    <property type="molecule type" value="Genomic_DNA"/>
</dbReference>
<evidence type="ECO:0000313" key="2">
    <source>
        <dbReference type="EMBL" id="WKW14084.1"/>
    </source>
</evidence>
<dbReference type="KEGG" id="pspc:Strain318_000409"/>
<sequence length="140" mass="14674">MHVSFALFADSANISQEGKLNILGVFDALQVAALPAVHPRATMVVRLKALPDDIGRHTLGFTWLGPEGDEMWSSSGQLDVGAPPPGATELDVPVIAAIDLPIQHSGTHVMRIVLDGDVCAELLLHVRAGAPVMPPAGMVS</sequence>
<accession>A0AA49Q6W0</accession>
<proteinExistence type="predicted"/>
<dbReference type="EMBL" id="CP130613">
    <property type="protein sequence ID" value="WKW14084.1"/>
    <property type="molecule type" value="Genomic_DNA"/>
</dbReference>
<keyword evidence="3" id="KW-1185">Reference proteome</keyword>
<accession>A0AA49Q3Y1</accession>
<dbReference type="InterPro" id="IPR054221">
    <property type="entry name" value="DUF6941"/>
</dbReference>
<protein>
    <submittedName>
        <fullName evidence="1">Uncharacterized protein</fullName>
    </submittedName>
</protein>